<feature type="compositionally biased region" description="Basic and acidic residues" evidence="1">
    <location>
        <begin position="38"/>
        <end position="52"/>
    </location>
</feature>
<evidence type="ECO:0000256" key="1">
    <source>
        <dbReference type="SAM" id="MobiDB-lite"/>
    </source>
</evidence>
<dbReference type="EMBL" id="LAZR01027745">
    <property type="protein sequence ID" value="KKL64773.1"/>
    <property type="molecule type" value="Genomic_DNA"/>
</dbReference>
<gene>
    <name evidence="2" type="ORF">LCGC14_2161650</name>
</gene>
<comment type="caution">
    <text evidence="2">The sequence shown here is derived from an EMBL/GenBank/DDBJ whole genome shotgun (WGS) entry which is preliminary data.</text>
</comment>
<dbReference type="AlphaFoldDB" id="A0A0F9DSJ3"/>
<feature type="region of interest" description="Disordered" evidence="1">
    <location>
        <begin position="27"/>
        <end position="52"/>
    </location>
</feature>
<proteinExistence type="predicted"/>
<reference evidence="2" key="1">
    <citation type="journal article" date="2015" name="Nature">
        <title>Complex archaea that bridge the gap between prokaryotes and eukaryotes.</title>
        <authorList>
            <person name="Spang A."/>
            <person name="Saw J.H."/>
            <person name="Jorgensen S.L."/>
            <person name="Zaremba-Niedzwiedzka K."/>
            <person name="Martijn J."/>
            <person name="Lind A.E."/>
            <person name="van Eijk R."/>
            <person name="Schleper C."/>
            <person name="Guy L."/>
            <person name="Ettema T.J."/>
        </authorList>
    </citation>
    <scope>NUCLEOTIDE SEQUENCE</scope>
</reference>
<name>A0A0F9DSJ3_9ZZZZ</name>
<evidence type="ECO:0000313" key="2">
    <source>
        <dbReference type="EMBL" id="KKL64773.1"/>
    </source>
</evidence>
<organism evidence="2">
    <name type="scientific">marine sediment metagenome</name>
    <dbReference type="NCBI Taxonomy" id="412755"/>
    <lineage>
        <taxon>unclassified sequences</taxon>
        <taxon>metagenomes</taxon>
        <taxon>ecological metagenomes</taxon>
    </lineage>
</organism>
<sequence>MSKEVEYGQIVITRLEEDIKNLQSRKDGLDTQIQASQKRSEDGLNLEKSDLQKERNQLRKDFQQMKNELVAEQDSVERQLQQLNDREQSVVKREEQVKDANFWLEKLQKERYEIYELRARAKEIMDEAKTREAEVNEGLKNIDEQKGFLDNREIGIKKTELEWHDEMGKLTQESKDLKLWHSDLDAREKMLSKPKQEVISG</sequence>
<protein>
    <submittedName>
        <fullName evidence="2">Uncharacterized protein</fullName>
    </submittedName>
</protein>
<accession>A0A0F9DSJ3</accession>